<comment type="caution">
    <text evidence="1">The sequence shown here is derived from an EMBL/GenBank/DDBJ whole genome shotgun (WGS) entry which is preliminary data.</text>
</comment>
<reference evidence="1" key="1">
    <citation type="journal article" date="2020" name="Stud. Mycol.">
        <title>101 Dothideomycetes genomes: a test case for predicting lifestyles and emergence of pathogens.</title>
        <authorList>
            <person name="Haridas S."/>
            <person name="Albert R."/>
            <person name="Binder M."/>
            <person name="Bloem J."/>
            <person name="Labutti K."/>
            <person name="Salamov A."/>
            <person name="Andreopoulos B."/>
            <person name="Baker S."/>
            <person name="Barry K."/>
            <person name="Bills G."/>
            <person name="Bluhm B."/>
            <person name="Cannon C."/>
            <person name="Castanera R."/>
            <person name="Culley D."/>
            <person name="Daum C."/>
            <person name="Ezra D."/>
            <person name="Gonzalez J."/>
            <person name="Henrissat B."/>
            <person name="Kuo A."/>
            <person name="Liang C."/>
            <person name="Lipzen A."/>
            <person name="Lutzoni F."/>
            <person name="Magnuson J."/>
            <person name="Mondo S."/>
            <person name="Nolan M."/>
            <person name="Ohm R."/>
            <person name="Pangilinan J."/>
            <person name="Park H.-J."/>
            <person name="Ramirez L."/>
            <person name="Alfaro M."/>
            <person name="Sun H."/>
            <person name="Tritt A."/>
            <person name="Yoshinaga Y."/>
            <person name="Zwiers L.-H."/>
            <person name="Turgeon B."/>
            <person name="Goodwin S."/>
            <person name="Spatafora J."/>
            <person name="Crous P."/>
            <person name="Grigoriev I."/>
        </authorList>
    </citation>
    <scope>NUCLEOTIDE SEQUENCE</scope>
    <source>
        <strain evidence="1">CBS 525.71</strain>
    </source>
</reference>
<dbReference type="Proteomes" id="UP000799754">
    <property type="component" value="Unassembled WGS sequence"/>
</dbReference>
<gene>
    <name evidence="1" type="ORF">BU25DRAFT_421445</name>
</gene>
<evidence type="ECO:0000313" key="2">
    <source>
        <dbReference type="Proteomes" id="UP000799754"/>
    </source>
</evidence>
<sequence>MGAYNHAIEHQLGPPHDRNTGPSDRPCGSTFQPPEGRFDTYTASVPNITAFDPSDNQGNVSSCVSNVKNNIAFSMPQASVAAKSSLANCAASPHLAPARSLTASPSRGDAVRAREKDATDQSIMAEPSPGSFEWMVQAVIQCVADSVPSHHMRFRCETWGTRAAVRLRLLPLGNPLPSDRSQVVGSLETVVDDVLDELETRLYDCRDDETELVWPASPREDILLAVRIFASGRPWLRHMVPEGLSLDWSRTVASNYEKMSNQTSISEWVSYSNPHRIPANAPQVSGNNGENLGTEQDNIDASEPFVGIEDWHPDTVAISNQAPQTPRNGQERWPSNVVPSEVDLAVTSTRNSLAGAQTFRTAHSSVASYATAPSGPRITPRFRTRIFNGTRSIAGHASADPLSGFSSLITSVVREVAVCSSLSTDVSAESFRATIYSCLYPLSTRNATVSFETLLDETMIEVQRMVIFPHSDGDIAQLRSRLSEQIYLYAIEQPHLQDLIAQFPLNMHEIFSSQWLAYLKARGIILSPAEELDWSGRGQHVEYQPGEEPMIPLQAHGNLGHGASGVVDKVRCRRIDLARKTIRCNRRLTKEEAVTEVEHLQRLQHRHIVRLVGTYTLKKDLTILLYPAAKWNLEEYMDELLDNKSQISENAVNTLCTFVACLSSAIRYMHGNNVKHMDIKPKNLLVRDVGFRPDIYVADFGIARAYKCAKDSYTGSPTPFTRLYAAPEVVVQEPRGFPADIFSLGCVFMEIFATIMTTSVRDEREELRKACNQTADSTYHANVEAVIQWHNRASDPKKLRVRGGPGVYEAQKVIIWDRSRCSSIVPSAMLHEIPGKRPTAETLRSSTVKWSCGKCGTGPQPFEAA</sequence>
<protein>
    <submittedName>
        <fullName evidence="1">Kinase-like protein</fullName>
    </submittedName>
</protein>
<evidence type="ECO:0000313" key="1">
    <source>
        <dbReference type="EMBL" id="KAF2627946.1"/>
    </source>
</evidence>
<proteinExistence type="predicted"/>
<accession>A0ACB6S1C8</accession>
<keyword evidence="2" id="KW-1185">Reference proteome</keyword>
<name>A0ACB6S1C8_9PLEO</name>
<dbReference type="EMBL" id="MU006715">
    <property type="protein sequence ID" value="KAF2627946.1"/>
    <property type="molecule type" value="Genomic_DNA"/>
</dbReference>
<organism evidence="1 2">
    <name type="scientific">Macroventuria anomochaeta</name>
    <dbReference type="NCBI Taxonomy" id="301207"/>
    <lineage>
        <taxon>Eukaryota</taxon>
        <taxon>Fungi</taxon>
        <taxon>Dikarya</taxon>
        <taxon>Ascomycota</taxon>
        <taxon>Pezizomycotina</taxon>
        <taxon>Dothideomycetes</taxon>
        <taxon>Pleosporomycetidae</taxon>
        <taxon>Pleosporales</taxon>
        <taxon>Pleosporineae</taxon>
        <taxon>Didymellaceae</taxon>
        <taxon>Macroventuria</taxon>
    </lineage>
</organism>